<feature type="transmembrane region" description="Helical" evidence="1">
    <location>
        <begin position="45"/>
        <end position="64"/>
    </location>
</feature>
<dbReference type="RefSeq" id="WP_100860926.1">
    <property type="nucleotide sequence ID" value="NZ_PGCP01000031.1"/>
</dbReference>
<evidence type="ECO:0000313" key="3">
    <source>
        <dbReference type="EMBL" id="PJC92086.1"/>
    </source>
</evidence>
<keyword evidence="1" id="KW-1133">Transmembrane helix</keyword>
<keyword evidence="1" id="KW-0472">Membrane</keyword>
<dbReference type="Pfam" id="PF07331">
    <property type="entry name" value="TctB"/>
    <property type="match status" value="1"/>
</dbReference>
<dbReference type="AlphaFoldDB" id="A0A2M8H6A7"/>
<feature type="transmembrane region" description="Helical" evidence="1">
    <location>
        <begin position="76"/>
        <end position="109"/>
    </location>
</feature>
<dbReference type="EMBL" id="PGCP01000031">
    <property type="protein sequence ID" value="PJC92086.1"/>
    <property type="molecule type" value="Genomic_DNA"/>
</dbReference>
<proteinExistence type="predicted"/>
<comment type="caution">
    <text evidence="3">The sequence shown here is derived from an EMBL/GenBank/DDBJ whole genome shotgun (WGS) entry which is preliminary data.</text>
</comment>
<dbReference type="InterPro" id="IPR009936">
    <property type="entry name" value="DUF1468"/>
</dbReference>
<feature type="domain" description="DUF1468" evidence="2">
    <location>
        <begin position="9"/>
        <end position="142"/>
    </location>
</feature>
<sequence>MHLTKERFGGLLFLLLSLAYGYHATQIPGYPGDEYEPFTASTLPYALAGVGALLSLILMASPGGERLQKESGNWRLVFAFLILMLVYGVALTWLGFLVATTLFLIAGIRLMGEPSLAFACKVSVPFTLIFWALLTKGLNVYLEPGRLFTQLLG</sequence>
<gene>
    <name evidence="3" type="ORF">CUC44_16320</name>
</gene>
<organism evidence="3 4">
    <name type="scientific">Aeromonas lusitana</name>
    <dbReference type="NCBI Taxonomy" id="931529"/>
    <lineage>
        <taxon>Bacteria</taxon>
        <taxon>Pseudomonadati</taxon>
        <taxon>Pseudomonadota</taxon>
        <taxon>Gammaproteobacteria</taxon>
        <taxon>Aeromonadales</taxon>
        <taxon>Aeromonadaceae</taxon>
        <taxon>Aeromonas</taxon>
    </lineage>
</organism>
<evidence type="ECO:0000259" key="2">
    <source>
        <dbReference type="Pfam" id="PF07331"/>
    </source>
</evidence>
<accession>A0A2M8H6A7</accession>
<dbReference type="OrthoDB" id="6214403at2"/>
<reference evidence="3 4" key="1">
    <citation type="submission" date="2017-11" db="EMBL/GenBank/DDBJ databases">
        <title>Draft genome sequence of environmental isolate Aeromonas lusitania sp. nov. MDC 2473.</title>
        <authorList>
            <person name="Colston S.M."/>
            <person name="Navarro A."/>
            <person name="Martinez-Murcia A.J."/>
            <person name="Graf J."/>
        </authorList>
    </citation>
    <scope>NUCLEOTIDE SEQUENCE [LARGE SCALE GENOMIC DNA]</scope>
    <source>
        <strain evidence="3 4">MDC 2473</strain>
    </source>
</reference>
<name>A0A2M8H6A7_9GAMM</name>
<keyword evidence="4" id="KW-1185">Reference proteome</keyword>
<dbReference type="Proteomes" id="UP000232060">
    <property type="component" value="Unassembled WGS sequence"/>
</dbReference>
<evidence type="ECO:0000313" key="4">
    <source>
        <dbReference type="Proteomes" id="UP000232060"/>
    </source>
</evidence>
<keyword evidence="1" id="KW-0812">Transmembrane</keyword>
<feature type="transmembrane region" description="Helical" evidence="1">
    <location>
        <begin position="115"/>
        <end position="134"/>
    </location>
</feature>
<protein>
    <recommendedName>
        <fullName evidence="2">DUF1468 domain-containing protein</fullName>
    </recommendedName>
</protein>
<evidence type="ECO:0000256" key="1">
    <source>
        <dbReference type="SAM" id="Phobius"/>
    </source>
</evidence>